<dbReference type="AlphaFoldDB" id="A0A1N6NCD2"/>
<dbReference type="Proteomes" id="UP000185841">
    <property type="component" value="Unassembled WGS sequence"/>
</dbReference>
<proteinExistence type="predicted"/>
<organism evidence="1 2">
    <name type="scientific">Aquipseudomonas alcaligenes</name>
    <name type="common">Pseudomonas alcaligenes</name>
    <dbReference type="NCBI Taxonomy" id="43263"/>
    <lineage>
        <taxon>Bacteria</taxon>
        <taxon>Pseudomonadati</taxon>
        <taxon>Pseudomonadota</taxon>
        <taxon>Gammaproteobacteria</taxon>
        <taxon>Pseudomonadales</taxon>
        <taxon>Pseudomonadaceae</taxon>
        <taxon>Aquipseudomonas</taxon>
    </lineage>
</organism>
<name>A0A1N6NCD2_AQUAC</name>
<evidence type="ECO:0000313" key="1">
    <source>
        <dbReference type="EMBL" id="SIP89682.1"/>
    </source>
</evidence>
<sequence>MKSIDTHPEKLDHLLSILKEIATNYTGLSRNVSETQGFEHMLRVTAFSDNVVISGRHDKAGLLFVLAVCSSLSVRLLQQGVLARGGITQGKLFHSEAVVIGDGLIKAYELESKTAIYPRVIIDPAIRTQAIELAAENNFEQTYKPFTIVQDFDGLFFLNYLGVTVLPEYSKSSSDHFLEKVRQEIIDGLNKAGSLGVKAKLGWMARYLNEHAEILQMETIPLE</sequence>
<reference evidence="1 2" key="1">
    <citation type="submission" date="2017-01" db="EMBL/GenBank/DDBJ databases">
        <authorList>
            <person name="Mah S.A."/>
            <person name="Swanson W.J."/>
            <person name="Moy G.W."/>
            <person name="Vacquier V.D."/>
        </authorList>
    </citation>
    <scope>NUCLEOTIDE SEQUENCE [LARGE SCALE GENOMIC DNA]</scope>
    <source>
        <strain evidence="1 2">RU36E</strain>
    </source>
</reference>
<dbReference type="EMBL" id="FTMP01000001">
    <property type="protein sequence ID" value="SIP89682.1"/>
    <property type="molecule type" value="Genomic_DNA"/>
</dbReference>
<accession>A0A1N6NCD2</accession>
<gene>
    <name evidence="1" type="ORF">SAMN05878282_101210</name>
</gene>
<evidence type="ECO:0000313" key="2">
    <source>
        <dbReference type="Proteomes" id="UP000185841"/>
    </source>
</evidence>
<protein>
    <submittedName>
        <fullName evidence="1">Uncharacterized protein</fullName>
    </submittedName>
</protein>